<organism evidence="2 3">
    <name type="scientific">Pseudogymnoascus verrucosus</name>
    <dbReference type="NCBI Taxonomy" id="342668"/>
    <lineage>
        <taxon>Eukaryota</taxon>
        <taxon>Fungi</taxon>
        <taxon>Dikarya</taxon>
        <taxon>Ascomycota</taxon>
        <taxon>Pezizomycotina</taxon>
        <taxon>Leotiomycetes</taxon>
        <taxon>Thelebolales</taxon>
        <taxon>Thelebolaceae</taxon>
        <taxon>Pseudogymnoascus</taxon>
    </lineage>
</organism>
<dbReference type="PANTHER" id="PTHR37017:SF11">
    <property type="entry name" value="ESTERASE_LIPASE_THIOESTERASE DOMAIN-CONTAINING PROTEIN"/>
    <property type="match status" value="1"/>
</dbReference>
<dbReference type="STRING" id="342668.A0A2P2SX59"/>
<dbReference type="InterPro" id="IPR052897">
    <property type="entry name" value="Sec-Metab_Biosynth_Hydrolase"/>
</dbReference>
<dbReference type="Gene3D" id="3.40.50.1820">
    <property type="entry name" value="alpha/beta hydrolase"/>
    <property type="match status" value="1"/>
</dbReference>
<dbReference type="RefSeq" id="XP_018135166.1">
    <property type="nucleotide sequence ID" value="XM_018269952.2"/>
</dbReference>
<dbReference type="OrthoDB" id="408373at2759"/>
<evidence type="ECO:0000313" key="2">
    <source>
        <dbReference type="EMBL" id="OBU01434.1"/>
    </source>
</evidence>
<gene>
    <name evidence="2" type="ORF">VE01_00421</name>
</gene>
<reference evidence="3" key="2">
    <citation type="journal article" date="2018" name="Nat. Commun.">
        <title>Extreme sensitivity to ultraviolet light in the fungal pathogen causing white-nose syndrome of bats.</title>
        <authorList>
            <person name="Palmer J.M."/>
            <person name="Drees K.P."/>
            <person name="Foster J.T."/>
            <person name="Lindner D.L."/>
        </authorList>
    </citation>
    <scope>NUCLEOTIDE SEQUENCE [LARGE SCALE GENOMIC DNA]</scope>
    <source>
        <strain evidence="3">UAMH 10579</strain>
    </source>
</reference>
<protein>
    <recommendedName>
        <fullName evidence="1">AB hydrolase-1 domain-containing protein</fullName>
    </recommendedName>
</protein>
<keyword evidence="3" id="KW-1185">Reference proteome</keyword>
<sequence length="255" mass="27790">MVAHAEQRPTVVLVPGAWQRSCVFDVVQDKLQLLGYPTVLVDHLSTGAEPPTIELPDDVDNLHKVLQQLVDEERDIVVVAHSYGGVVASCAVEGLDVPTLQKAGKTGGVIMLAYLSAFVLPKGASLMDGLHGQWLPWQKVEGDYCGTTNEADVFYNDLSVAEQKKWTATMTHMPVAVFKSSCTYEPWHAMPCMYVFCTNDNAIPLAMQTGMADQMGSITTYSIQSSHSPFLSSPDDVIKAVELAARTGEEKKSLM</sequence>
<proteinExistence type="predicted"/>
<dbReference type="SUPFAM" id="SSF53474">
    <property type="entry name" value="alpha/beta-Hydrolases"/>
    <property type="match status" value="1"/>
</dbReference>
<dbReference type="InterPro" id="IPR000073">
    <property type="entry name" value="AB_hydrolase_1"/>
</dbReference>
<dbReference type="EMBL" id="KV460206">
    <property type="protein sequence ID" value="OBU01434.1"/>
    <property type="molecule type" value="Genomic_DNA"/>
</dbReference>
<dbReference type="AlphaFoldDB" id="A0A2P2SX59"/>
<dbReference type="Proteomes" id="UP000091956">
    <property type="component" value="Unassembled WGS sequence"/>
</dbReference>
<accession>A0A2P2SX59</accession>
<name>A0A2P2SX59_9PEZI</name>
<dbReference type="InterPro" id="IPR029058">
    <property type="entry name" value="AB_hydrolase_fold"/>
</dbReference>
<evidence type="ECO:0000259" key="1">
    <source>
        <dbReference type="Pfam" id="PF12697"/>
    </source>
</evidence>
<dbReference type="GeneID" id="28833807"/>
<evidence type="ECO:0000313" key="3">
    <source>
        <dbReference type="Proteomes" id="UP000091956"/>
    </source>
</evidence>
<reference evidence="2 3" key="1">
    <citation type="submission" date="2016-03" db="EMBL/GenBank/DDBJ databases">
        <title>Comparative genomics of Pseudogymnoascus destructans, the fungus causing white-nose syndrome of bats.</title>
        <authorList>
            <person name="Palmer J.M."/>
            <person name="Drees K.P."/>
            <person name="Foster J.T."/>
            <person name="Lindner D.L."/>
        </authorList>
    </citation>
    <scope>NUCLEOTIDE SEQUENCE [LARGE SCALE GENOMIC DNA]</scope>
    <source>
        <strain evidence="2 3">UAMH 10579</strain>
    </source>
</reference>
<dbReference type="Pfam" id="PF12697">
    <property type="entry name" value="Abhydrolase_6"/>
    <property type="match status" value="1"/>
</dbReference>
<dbReference type="PANTHER" id="PTHR37017">
    <property type="entry name" value="AB HYDROLASE-1 DOMAIN-CONTAINING PROTEIN-RELATED"/>
    <property type="match status" value="1"/>
</dbReference>
<feature type="domain" description="AB hydrolase-1" evidence="1">
    <location>
        <begin position="11"/>
        <end position="239"/>
    </location>
</feature>